<accession>Q47YY6</accession>
<dbReference type="EMBL" id="CP000083">
    <property type="protein sequence ID" value="AAZ25482.1"/>
    <property type="molecule type" value="Genomic_DNA"/>
</dbReference>
<proteinExistence type="predicted"/>
<dbReference type="Proteomes" id="UP000000547">
    <property type="component" value="Chromosome"/>
</dbReference>
<sequence>MIKENFIEIFFISTVFLNNSTSIAARSIKKIYSLQDSKTHCSPPVACHCSIARLVWIYFATHNKITNLTKVI</sequence>
<name>Q47YY6_COLP3</name>
<protein>
    <submittedName>
        <fullName evidence="1">Uncharacterized protein</fullName>
    </submittedName>
</protein>
<dbReference type="HOGENOM" id="CLU_2715430_0_0_6"/>
<dbReference type="AlphaFoldDB" id="Q47YY6"/>
<reference evidence="1" key="1">
    <citation type="journal article" date="2005" name="Proc. Natl. Acad. Sci. U.S.A.">
        <title>The psychrophilic lifestyle as revealed by the genome sequence of Colwellia psychrerythraea 34H through genomic and proteomic analyses.</title>
        <authorList>
            <person name="Methe B.A."/>
            <person name="Nelson K.E."/>
            <person name="Deming J.W."/>
            <person name="Momen B."/>
            <person name="Melamud E."/>
            <person name="Zhang X."/>
            <person name="Moult J."/>
            <person name="Madupu R."/>
            <person name="Nelson W.C."/>
            <person name="Dodson R.J."/>
            <person name="Brinkac L.M."/>
            <person name="Daugherty S.C."/>
            <person name="Durkin A.S."/>
            <person name="DeBoy R.T."/>
            <person name="Kolonay J.F."/>
            <person name="Sullivan S.A."/>
            <person name="Zhou L."/>
            <person name="Davidsen T.M."/>
            <person name="Wu M."/>
            <person name="Huston A.L."/>
            <person name="Lewis M."/>
            <person name="Weaver B."/>
            <person name="Weidman J.F."/>
            <person name="Khouri H."/>
            <person name="Utterback T.R."/>
            <person name="Feldblyum T.V."/>
            <person name="Fraser C.M."/>
        </authorList>
    </citation>
    <scope>NUCLEOTIDE SEQUENCE [LARGE SCALE GENOMIC DNA]</scope>
    <source>
        <strain evidence="1">34H</strain>
    </source>
</reference>
<evidence type="ECO:0000313" key="2">
    <source>
        <dbReference type="Proteomes" id="UP000000547"/>
    </source>
</evidence>
<evidence type="ECO:0000313" key="1">
    <source>
        <dbReference type="EMBL" id="AAZ25482.1"/>
    </source>
</evidence>
<dbReference type="STRING" id="167879.CPS_3308"/>
<dbReference type="KEGG" id="cps:CPS_3308"/>
<gene>
    <name evidence="1" type="ordered locus">CPS_3308</name>
</gene>
<organism evidence="1 2">
    <name type="scientific">Colwellia psychrerythraea (strain 34H / ATCC BAA-681)</name>
    <name type="common">Vibrio psychroerythus</name>
    <dbReference type="NCBI Taxonomy" id="167879"/>
    <lineage>
        <taxon>Bacteria</taxon>
        <taxon>Pseudomonadati</taxon>
        <taxon>Pseudomonadota</taxon>
        <taxon>Gammaproteobacteria</taxon>
        <taxon>Alteromonadales</taxon>
        <taxon>Colwelliaceae</taxon>
        <taxon>Colwellia</taxon>
    </lineage>
</organism>